<feature type="transmembrane region" description="Helical" evidence="1">
    <location>
        <begin position="12"/>
        <end position="33"/>
    </location>
</feature>
<reference evidence="3" key="1">
    <citation type="submission" date="2017-09" db="EMBL/GenBank/DDBJ databases">
        <authorList>
            <person name="Varghese N."/>
            <person name="Submissions S."/>
        </authorList>
    </citation>
    <scope>NUCLEOTIDE SEQUENCE [LARGE SCALE GENOMIC DNA]</scope>
    <source>
        <strain evidence="3">JKS000234</strain>
    </source>
</reference>
<name>A0A286DQC6_9GAMM</name>
<gene>
    <name evidence="2" type="ORF">SAMN06273570_4895</name>
</gene>
<evidence type="ECO:0000256" key="1">
    <source>
        <dbReference type="SAM" id="Phobius"/>
    </source>
</evidence>
<dbReference type="EMBL" id="OCMY01000002">
    <property type="protein sequence ID" value="SOD60892.1"/>
    <property type="molecule type" value="Genomic_DNA"/>
</dbReference>
<sequence>MKTKEIHTMIKWSLALISSPICASFLSLSSIWLYLMRLGRQDLFLEFVNLKDIFGALSIFTILSAISFGFVFYIQTFLITSIFAFTSNQAVEEKNRKGYIKLNFISSFAAVFIFYLYVYINEKLKVNINPGWVILLNCLICNLLSFVALKNNVKNENECNEKKYCFSRLFIKITIPSLIGFSSFLLVFPLSLIFKAIEFPEGTDNLKELIILIPLSLLVTFITIIPVCIVFSDDIKTSMFRKIITAVGVAFSLLVTTSLFIPGIPLLILNSTLQISGAIDYRPYHFSVPVKNYPSERLSAQNWDMKKSDDSNFLLFKGATFLSLGTIKLICPVQVVATYKNSMKSRLLSDKYDSALLDTLKSQAAECLVFRKDELSQWVINQSTLPAEKTHTP</sequence>
<evidence type="ECO:0000313" key="3">
    <source>
        <dbReference type="Proteomes" id="UP000219271"/>
    </source>
</evidence>
<dbReference type="RefSeq" id="WP_141400281.1">
    <property type="nucleotide sequence ID" value="NZ_OCMY01000002.1"/>
</dbReference>
<accession>A0A286DQC6</accession>
<feature type="transmembrane region" description="Helical" evidence="1">
    <location>
        <begin position="313"/>
        <end position="337"/>
    </location>
</feature>
<organism evidence="2 3">
    <name type="scientific">Candidatus Pantoea floridensis</name>
    <dbReference type="NCBI Taxonomy" id="1938870"/>
    <lineage>
        <taxon>Bacteria</taxon>
        <taxon>Pseudomonadati</taxon>
        <taxon>Pseudomonadota</taxon>
        <taxon>Gammaproteobacteria</taxon>
        <taxon>Enterobacterales</taxon>
        <taxon>Erwiniaceae</taxon>
        <taxon>Pantoea</taxon>
    </lineage>
</organism>
<dbReference type="AlphaFoldDB" id="A0A286DQC6"/>
<dbReference type="OrthoDB" id="6629228at2"/>
<dbReference type="Proteomes" id="UP000219271">
    <property type="component" value="Unassembled WGS sequence"/>
</dbReference>
<keyword evidence="3" id="KW-1185">Reference proteome</keyword>
<proteinExistence type="predicted"/>
<feature type="transmembrane region" description="Helical" evidence="1">
    <location>
        <begin position="53"/>
        <end position="86"/>
    </location>
</feature>
<feature type="transmembrane region" description="Helical" evidence="1">
    <location>
        <begin position="132"/>
        <end position="149"/>
    </location>
</feature>
<keyword evidence="1" id="KW-1133">Transmembrane helix</keyword>
<protein>
    <submittedName>
        <fullName evidence="2">Uncharacterized protein</fullName>
    </submittedName>
</protein>
<evidence type="ECO:0000313" key="2">
    <source>
        <dbReference type="EMBL" id="SOD60892.1"/>
    </source>
</evidence>
<keyword evidence="1" id="KW-0812">Transmembrane</keyword>
<keyword evidence="1" id="KW-0472">Membrane</keyword>
<feature type="transmembrane region" description="Helical" evidence="1">
    <location>
        <begin position="169"/>
        <end position="197"/>
    </location>
</feature>
<feature type="transmembrane region" description="Helical" evidence="1">
    <location>
        <begin position="243"/>
        <end position="268"/>
    </location>
</feature>
<feature type="transmembrane region" description="Helical" evidence="1">
    <location>
        <begin position="98"/>
        <end position="120"/>
    </location>
</feature>
<feature type="transmembrane region" description="Helical" evidence="1">
    <location>
        <begin position="209"/>
        <end position="231"/>
    </location>
</feature>